<accession>A0A7L5JLN0</accession>
<dbReference type="InterPro" id="IPR011006">
    <property type="entry name" value="CheY-like_superfamily"/>
</dbReference>
<organism evidence="2 3">
    <name type="scientific">Aliarcobacter cibarius</name>
    <dbReference type="NCBI Taxonomy" id="255507"/>
    <lineage>
        <taxon>Bacteria</taxon>
        <taxon>Pseudomonadati</taxon>
        <taxon>Campylobacterota</taxon>
        <taxon>Epsilonproteobacteria</taxon>
        <taxon>Campylobacterales</taxon>
        <taxon>Arcobacteraceae</taxon>
        <taxon>Aliarcobacter</taxon>
    </lineage>
</organism>
<evidence type="ECO:0000259" key="1">
    <source>
        <dbReference type="Pfam" id="PF22563"/>
    </source>
</evidence>
<protein>
    <submittedName>
        <fullName evidence="2">Signal transduction response regulator</fullName>
    </submittedName>
</protein>
<sequence>MNNEILIHNDNISKSVSREFESQNIIHFDYLSSDYNKLDDYISKVIVEDLKTKNFNMIFIKDNLSLNYLELYGLRVAYHIRLSQELGEKKFIPIVILSDLNTCGLNKIEPMSRITFTKNVYVEPNNLLIIEKYKNKTFSKFNEINYKKDFLDLINIESPENSTNHSIANEWAIYKWAKELGITDSQSINNTIAKISNHLYFKYLQQLHQIEDDINILEEKKQVKCPPSLKIVKQKATSEKKIMIIDDELDKGWEDIFEEYFKKKRNFTISKDLPFEFKNKNYEDIEENIINIIFEEKPDLIILDMRLVVIDHKKETNPEDISGIKLLNKIKCTSLDTKLNPGIQVVMLSATTRSDILEQAYKENKIVGYIQKDHMENRFFSTKENIEKLSELLINAEKNFYMKNIWSTQKEILNFNIIKRSSDEYMISIKLQVESIFNLLNSNLEKKINLVILSFYNIIEFLIKYYGGTHGSGFSQIKDICNDKLGIHTLDTSLSEIICTRNYKAHGEDETEIQKYCQKNTIKDPNNTYIIKWFEAIKEILKEINKKESK</sequence>
<dbReference type="AlphaFoldDB" id="A0A7L5JLN0"/>
<dbReference type="CDD" id="cd00156">
    <property type="entry name" value="REC"/>
    <property type="match status" value="1"/>
</dbReference>
<dbReference type="KEGG" id="acib:ACBT_0140"/>
<evidence type="ECO:0000313" key="2">
    <source>
        <dbReference type="EMBL" id="QKJ26125.1"/>
    </source>
</evidence>
<proteinExistence type="predicted"/>
<dbReference type="InterPro" id="IPR054592">
    <property type="entry name" value="iREC"/>
</dbReference>
<evidence type="ECO:0000313" key="3">
    <source>
        <dbReference type="Proteomes" id="UP000509513"/>
    </source>
</evidence>
<dbReference type="EMBL" id="CP054051">
    <property type="protein sequence ID" value="QKJ26125.1"/>
    <property type="molecule type" value="Genomic_DNA"/>
</dbReference>
<dbReference type="Gene3D" id="3.40.50.2300">
    <property type="match status" value="1"/>
</dbReference>
<dbReference type="Pfam" id="PF22563">
    <property type="entry name" value="iREC"/>
    <property type="match status" value="1"/>
</dbReference>
<dbReference type="Proteomes" id="UP000509513">
    <property type="component" value="Chromosome"/>
</dbReference>
<reference evidence="2 3" key="1">
    <citation type="submission" date="2020-05" db="EMBL/GenBank/DDBJ databases">
        <title>Complete genome sequencing of Campylobacter and Arcobacter type strains.</title>
        <authorList>
            <person name="Miller W.G."/>
            <person name="Yee E."/>
        </authorList>
    </citation>
    <scope>NUCLEOTIDE SEQUENCE [LARGE SCALE GENOMIC DNA]</scope>
    <source>
        <strain evidence="2 3">LMG 21996</strain>
    </source>
</reference>
<dbReference type="RefSeq" id="WP_176325315.1">
    <property type="nucleotide sequence ID" value="NZ_CP054051.1"/>
</dbReference>
<feature type="domain" description="Inactive Receiver" evidence="1">
    <location>
        <begin position="15"/>
        <end position="122"/>
    </location>
</feature>
<name>A0A7L5JLN0_9BACT</name>
<dbReference type="SUPFAM" id="SSF52172">
    <property type="entry name" value="CheY-like"/>
    <property type="match status" value="1"/>
</dbReference>
<gene>
    <name evidence="2" type="ORF">ACBT_0140</name>
</gene>